<gene>
    <name evidence="1" type="ORF">XM53_17480</name>
</gene>
<dbReference type="PATRIC" id="fig|1641875.4.peg.1997"/>
<keyword evidence="2" id="KW-1185">Reference proteome</keyword>
<dbReference type="AlphaFoldDB" id="A0A0T5NQE3"/>
<accession>A0A0T5NQE3</accession>
<sequence>MACHFTQFSSSLVLNSEAEASYALTLLDALRDDETTCTGMHSFDVSVLEAEDASNVLWLRDAYGDADIEAVIAFVRRLAEEIGCTGYWGFAYSESCSKPRLNEFGGGAFILNLETGRLEDRVSTVDWFETTMREINFRQRSP</sequence>
<dbReference type="Proteomes" id="UP000051295">
    <property type="component" value="Unassembled WGS sequence"/>
</dbReference>
<dbReference type="STRING" id="1641875.XM53_17480"/>
<protein>
    <submittedName>
        <fullName evidence="1">Uncharacterized protein</fullName>
    </submittedName>
</protein>
<dbReference type="RefSeq" id="WP_160321407.1">
    <property type="nucleotide sequence ID" value="NZ_LAXJ01000021.1"/>
</dbReference>
<organism evidence="1 2">
    <name type="scientific">Roseovarius atlanticus</name>
    <dbReference type="NCBI Taxonomy" id="1641875"/>
    <lineage>
        <taxon>Bacteria</taxon>
        <taxon>Pseudomonadati</taxon>
        <taxon>Pseudomonadota</taxon>
        <taxon>Alphaproteobacteria</taxon>
        <taxon>Rhodobacterales</taxon>
        <taxon>Roseobacteraceae</taxon>
        <taxon>Roseovarius</taxon>
    </lineage>
</organism>
<evidence type="ECO:0000313" key="1">
    <source>
        <dbReference type="EMBL" id="KRS11186.1"/>
    </source>
</evidence>
<evidence type="ECO:0000313" key="2">
    <source>
        <dbReference type="Proteomes" id="UP000051295"/>
    </source>
</evidence>
<name>A0A0T5NQE3_9RHOB</name>
<comment type="caution">
    <text evidence="1">The sequence shown here is derived from an EMBL/GenBank/DDBJ whole genome shotgun (WGS) entry which is preliminary data.</text>
</comment>
<dbReference type="OrthoDB" id="7210143at2"/>
<reference evidence="1 2" key="1">
    <citation type="submission" date="2015-04" db="EMBL/GenBank/DDBJ databases">
        <title>The draft genome sequence of Roseovarius sp.R12b.</title>
        <authorList>
            <person name="Li G."/>
            <person name="Lai Q."/>
            <person name="Shao Z."/>
            <person name="Yan P."/>
        </authorList>
    </citation>
    <scope>NUCLEOTIDE SEQUENCE [LARGE SCALE GENOMIC DNA]</scope>
    <source>
        <strain evidence="1 2">R12B</strain>
    </source>
</reference>
<dbReference type="EMBL" id="LAXJ01000021">
    <property type="protein sequence ID" value="KRS11186.1"/>
    <property type="molecule type" value="Genomic_DNA"/>
</dbReference>
<proteinExistence type="predicted"/>